<evidence type="ECO:0000313" key="3">
    <source>
        <dbReference type="Proteomes" id="UP000016935"/>
    </source>
</evidence>
<dbReference type="OrthoDB" id="5336357at2759"/>
<dbReference type="HOGENOM" id="CLU_078568_1_0_1"/>
<organism evidence="2 3">
    <name type="scientific">Exserohilum turcicum (strain 28A)</name>
    <name type="common">Northern leaf blight fungus</name>
    <name type="synonym">Setosphaeria turcica</name>
    <dbReference type="NCBI Taxonomy" id="671987"/>
    <lineage>
        <taxon>Eukaryota</taxon>
        <taxon>Fungi</taxon>
        <taxon>Dikarya</taxon>
        <taxon>Ascomycota</taxon>
        <taxon>Pezizomycotina</taxon>
        <taxon>Dothideomycetes</taxon>
        <taxon>Pleosporomycetidae</taxon>
        <taxon>Pleosporales</taxon>
        <taxon>Pleosporineae</taxon>
        <taxon>Pleosporaceae</taxon>
        <taxon>Exserohilum</taxon>
    </lineage>
</organism>
<dbReference type="RefSeq" id="XP_008031101.1">
    <property type="nucleotide sequence ID" value="XM_008032910.1"/>
</dbReference>
<reference evidence="2 3" key="2">
    <citation type="journal article" date="2013" name="PLoS Genet.">
        <title>Comparative genome structure, secondary metabolite, and effector coding capacity across Cochliobolus pathogens.</title>
        <authorList>
            <person name="Condon B.J."/>
            <person name="Leng Y."/>
            <person name="Wu D."/>
            <person name="Bushley K.E."/>
            <person name="Ohm R.A."/>
            <person name="Otillar R."/>
            <person name="Martin J."/>
            <person name="Schackwitz W."/>
            <person name="Grimwood J."/>
            <person name="MohdZainudin N."/>
            <person name="Xue C."/>
            <person name="Wang R."/>
            <person name="Manning V.A."/>
            <person name="Dhillon B."/>
            <person name="Tu Z.J."/>
            <person name="Steffenson B.J."/>
            <person name="Salamov A."/>
            <person name="Sun H."/>
            <person name="Lowry S."/>
            <person name="LaButti K."/>
            <person name="Han J."/>
            <person name="Copeland A."/>
            <person name="Lindquist E."/>
            <person name="Barry K."/>
            <person name="Schmutz J."/>
            <person name="Baker S.E."/>
            <person name="Ciuffetti L.M."/>
            <person name="Grigoriev I.V."/>
            <person name="Zhong S."/>
            <person name="Turgeon B.G."/>
        </authorList>
    </citation>
    <scope>NUCLEOTIDE SEQUENCE [LARGE SCALE GENOMIC DNA]</scope>
    <source>
        <strain evidence="3">28A</strain>
    </source>
</reference>
<name>R0I8K1_EXST2</name>
<dbReference type="STRING" id="671987.R0I8K1"/>
<feature type="compositionally biased region" description="Polar residues" evidence="1">
    <location>
        <begin position="104"/>
        <end position="124"/>
    </location>
</feature>
<evidence type="ECO:0000256" key="1">
    <source>
        <dbReference type="SAM" id="MobiDB-lite"/>
    </source>
</evidence>
<protein>
    <submittedName>
        <fullName evidence="2">Uncharacterized protein</fullName>
    </submittedName>
</protein>
<reference evidence="2 3" key="1">
    <citation type="journal article" date="2012" name="PLoS Pathog.">
        <title>Diverse lifestyles and strategies of plant pathogenesis encoded in the genomes of eighteen Dothideomycetes fungi.</title>
        <authorList>
            <person name="Ohm R.A."/>
            <person name="Feau N."/>
            <person name="Henrissat B."/>
            <person name="Schoch C.L."/>
            <person name="Horwitz B.A."/>
            <person name="Barry K.W."/>
            <person name="Condon B.J."/>
            <person name="Copeland A.C."/>
            <person name="Dhillon B."/>
            <person name="Glaser F."/>
            <person name="Hesse C.N."/>
            <person name="Kosti I."/>
            <person name="LaButti K."/>
            <person name="Lindquist E.A."/>
            <person name="Lucas S."/>
            <person name="Salamov A.A."/>
            <person name="Bradshaw R.E."/>
            <person name="Ciuffetti L."/>
            <person name="Hamelin R.C."/>
            <person name="Kema G.H.J."/>
            <person name="Lawrence C."/>
            <person name="Scott J.A."/>
            <person name="Spatafora J.W."/>
            <person name="Turgeon B.G."/>
            <person name="de Wit P.J.G.M."/>
            <person name="Zhong S."/>
            <person name="Goodwin S.B."/>
            <person name="Grigoriev I.V."/>
        </authorList>
    </citation>
    <scope>NUCLEOTIDE SEQUENCE [LARGE SCALE GENOMIC DNA]</scope>
    <source>
        <strain evidence="3">28A</strain>
    </source>
</reference>
<dbReference type="GeneID" id="19406386"/>
<dbReference type="EMBL" id="KB908866">
    <property type="protein sequence ID" value="EOA81721.1"/>
    <property type="molecule type" value="Genomic_DNA"/>
</dbReference>
<keyword evidence="3" id="KW-1185">Reference proteome</keyword>
<feature type="region of interest" description="Disordered" evidence="1">
    <location>
        <begin position="96"/>
        <end position="124"/>
    </location>
</feature>
<proteinExistence type="predicted"/>
<feature type="region of interest" description="Disordered" evidence="1">
    <location>
        <begin position="1"/>
        <end position="29"/>
    </location>
</feature>
<accession>R0I8K1</accession>
<gene>
    <name evidence="2" type="ORF">SETTUDRAFT_98685</name>
</gene>
<dbReference type="AlphaFoldDB" id="R0I8K1"/>
<evidence type="ECO:0000313" key="2">
    <source>
        <dbReference type="EMBL" id="EOA81721.1"/>
    </source>
</evidence>
<dbReference type="Proteomes" id="UP000016935">
    <property type="component" value="Unassembled WGS sequence"/>
</dbReference>
<dbReference type="eggNOG" id="ENOG502SFSH">
    <property type="taxonomic scope" value="Eukaryota"/>
</dbReference>
<sequence length="225" mass="24975">MGCKRKHSSDDSSLSLSGFGAMPTPDTQSPACFTKNQDAMMDVDRSTRSHGWDFMSASRVKSSDWGNRTCKRVRDNRPDEHAIHENTLNKLFSAQRNHRDEPAPSSQFLPIQHPTITTPKPQKSTLHSFWKQLPAPPVQPIFSVTVQQNQGSLQLPRCEDCDSALQSEDDSMDIDMDADLGEAAQGSAFACSDCARKVCGSCAVVSTTRHCLQCATTGRNSRRWW</sequence>